<dbReference type="InterPro" id="IPR029016">
    <property type="entry name" value="GAF-like_dom_sf"/>
</dbReference>
<dbReference type="EMBL" id="BAABFN010000022">
    <property type="protein sequence ID" value="GAA4320811.1"/>
    <property type="molecule type" value="Genomic_DNA"/>
</dbReference>
<evidence type="ECO:0008006" key="3">
    <source>
        <dbReference type="Google" id="ProtNLM"/>
    </source>
</evidence>
<gene>
    <name evidence="1" type="ORF">GCM10023143_35260</name>
</gene>
<dbReference type="Proteomes" id="UP001501207">
    <property type="component" value="Unassembled WGS sequence"/>
</dbReference>
<dbReference type="SUPFAM" id="SSF55781">
    <property type="entry name" value="GAF domain-like"/>
    <property type="match status" value="1"/>
</dbReference>
<dbReference type="Gene3D" id="3.30.450.40">
    <property type="match status" value="1"/>
</dbReference>
<protein>
    <recommendedName>
        <fullName evidence="3">GAF domain-containing protein</fullName>
    </recommendedName>
</protein>
<dbReference type="RefSeq" id="WP_344981883.1">
    <property type="nucleotide sequence ID" value="NZ_BAABFN010000022.1"/>
</dbReference>
<proteinExistence type="predicted"/>
<evidence type="ECO:0000313" key="1">
    <source>
        <dbReference type="EMBL" id="GAA4320811.1"/>
    </source>
</evidence>
<reference evidence="2" key="1">
    <citation type="journal article" date="2019" name="Int. J. Syst. Evol. Microbiol.">
        <title>The Global Catalogue of Microorganisms (GCM) 10K type strain sequencing project: providing services to taxonomists for standard genome sequencing and annotation.</title>
        <authorList>
            <consortium name="The Broad Institute Genomics Platform"/>
            <consortium name="The Broad Institute Genome Sequencing Center for Infectious Disease"/>
            <person name="Wu L."/>
            <person name="Ma J."/>
        </authorList>
    </citation>
    <scope>NUCLEOTIDE SEQUENCE [LARGE SCALE GENOMIC DNA]</scope>
    <source>
        <strain evidence="2">JCM 17664</strain>
    </source>
</reference>
<accession>A0ABP8GBC0</accession>
<sequence length="783" mass="90547">MQFELLPLGLEALYKGEINTVFSFAPFLKVLEQRLSEEEGTRKKFFRQALDKFLAYPDIREPIPLEKIGEYRELLEMLFTLLYTPIADEKQTLWAVSVPVVPCIVCGTDGLYGLVRRISSGMPKSGPPKFGPPKSKKKHLNLFYTILLKRLYNVDVSLNTEMVHSHMDPETGLRSYCKVNINIDFVEITASGPLPELPVERLAPGFFSEENLAELQRLLPLSMFSFTGFSVISLSDVTATHILEEIKSTVLNPSGLAEEICYGEIITSLKALAGNRDIEFGLLPFFRVNGKLVIDDNERQHSILLKEGMANGISKQVYLDMADEYITRPRVLFFEDLEALDRKDYPFLNALRAAGVRSFAFLPVFHNATLAGAIEIHSRQPHVLDKAVLARLEPAVPVISQLLDRDIEVFNARLERVIKEKFTSLQQPVEWRFREAAWNYMQQESGPGKSAHLEKIIFRDVYPLYGAIDIRNSTVERNHALQQDMQHHFELLKETLMQIRAAHPIGLIDELLFRCNKWLQRNEGYLSADEEMRLKDFLQFEANDFLLQLRNTTTDVSGLIDRYMAAVDELEGSVHTHRQELERSIQLINTALDNYFEQAGKELQKIYPYYFEKIRTDGVEYDIYIGQSILPVKPFNPMYLKNLRLWQIRSMAEIARITHRLQAEMPRTLLTTQLIFVHTSPIDISFRNDERRLDVEGAYNIRYQVVKKRIDKVHIRNTRERLTQPGKIALVYFNKKDADEYLPYIHYLREEKMLQDDLEYLELEDLQGVSGLRAIRVSVEMEE</sequence>
<keyword evidence="2" id="KW-1185">Reference proteome</keyword>
<comment type="caution">
    <text evidence="1">The sequence shown here is derived from an EMBL/GenBank/DDBJ whole genome shotgun (WGS) entry which is preliminary data.</text>
</comment>
<organism evidence="1 2">
    <name type="scientific">Compostibacter hankyongensis</name>
    <dbReference type="NCBI Taxonomy" id="1007089"/>
    <lineage>
        <taxon>Bacteria</taxon>
        <taxon>Pseudomonadati</taxon>
        <taxon>Bacteroidota</taxon>
        <taxon>Chitinophagia</taxon>
        <taxon>Chitinophagales</taxon>
        <taxon>Chitinophagaceae</taxon>
        <taxon>Compostibacter</taxon>
    </lineage>
</organism>
<name>A0ABP8GBC0_9BACT</name>
<evidence type="ECO:0000313" key="2">
    <source>
        <dbReference type="Proteomes" id="UP001501207"/>
    </source>
</evidence>